<feature type="domain" description="TonB C-terminal" evidence="2">
    <location>
        <begin position="127"/>
        <end position="194"/>
    </location>
</feature>
<dbReference type="Proteomes" id="UP000183868">
    <property type="component" value="Chromosome"/>
</dbReference>
<evidence type="ECO:0000313" key="4">
    <source>
        <dbReference type="EMBL" id="EHO39733.1"/>
    </source>
</evidence>
<dbReference type="PaxDb" id="880073-Calab_0079"/>
<evidence type="ECO:0000313" key="3">
    <source>
        <dbReference type="EMBL" id="APF19611.1"/>
    </source>
</evidence>
<organism evidence="4 5">
    <name type="scientific">Caldithrix abyssi DSM 13497</name>
    <dbReference type="NCBI Taxonomy" id="880073"/>
    <lineage>
        <taxon>Bacteria</taxon>
        <taxon>Pseudomonadati</taxon>
        <taxon>Calditrichota</taxon>
        <taxon>Calditrichia</taxon>
        <taxon>Calditrichales</taxon>
        <taxon>Calditrichaceae</taxon>
        <taxon>Caldithrix</taxon>
    </lineage>
</organism>
<dbReference type="EMBL" id="CP018099">
    <property type="protein sequence ID" value="APF19611.1"/>
    <property type="molecule type" value="Genomic_DNA"/>
</dbReference>
<dbReference type="HOGENOM" id="CLU_1400202_0_0_0"/>
<dbReference type="InParanoid" id="H1XXR0"/>
<keyword evidence="5" id="KW-1185">Reference proteome</keyword>
<dbReference type="GO" id="GO:0055085">
    <property type="term" value="P:transmembrane transport"/>
    <property type="evidence" value="ECO:0007669"/>
    <property type="project" value="InterPro"/>
</dbReference>
<reference evidence="4 5" key="1">
    <citation type="submission" date="2011-09" db="EMBL/GenBank/DDBJ databases">
        <title>The permanent draft genome of Caldithrix abyssi DSM 13497.</title>
        <authorList>
            <consortium name="US DOE Joint Genome Institute (JGI-PGF)"/>
            <person name="Lucas S."/>
            <person name="Han J."/>
            <person name="Lapidus A."/>
            <person name="Bruce D."/>
            <person name="Goodwin L."/>
            <person name="Pitluck S."/>
            <person name="Peters L."/>
            <person name="Kyrpides N."/>
            <person name="Mavromatis K."/>
            <person name="Ivanova N."/>
            <person name="Mikhailova N."/>
            <person name="Chertkov O."/>
            <person name="Detter J.C."/>
            <person name="Tapia R."/>
            <person name="Han C."/>
            <person name="Land M."/>
            <person name="Hauser L."/>
            <person name="Markowitz V."/>
            <person name="Cheng J.-F."/>
            <person name="Hugenholtz P."/>
            <person name="Woyke T."/>
            <person name="Wu D."/>
            <person name="Spring S."/>
            <person name="Brambilla E."/>
            <person name="Klenk H.-P."/>
            <person name="Eisen J.A."/>
        </authorList>
    </citation>
    <scope>NUCLEOTIDE SEQUENCE [LARGE SCALE GENOMIC DNA]</scope>
    <source>
        <strain evidence="4 5">DSM 13497</strain>
    </source>
</reference>
<dbReference type="RefSeq" id="WP_006926605.1">
    <property type="nucleotide sequence ID" value="NZ_CM001402.1"/>
</dbReference>
<dbReference type="Gene3D" id="3.30.1150.10">
    <property type="match status" value="1"/>
</dbReference>
<evidence type="ECO:0000259" key="2">
    <source>
        <dbReference type="Pfam" id="PF03544"/>
    </source>
</evidence>
<dbReference type="AlphaFoldDB" id="H1XXR0"/>
<dbReference type="SUPFAM" id="SSF74653">
    <property type="entry name" value="TolA/TonB C-terminal domain"/>
    <property type="match status" value="1"/>
</dbReference>
<keyword evidence="1" id="KW-0812">Transmembrane</keyword>
<evidence type="ECO:0000313" key="5">
    <source>
        <dbReference type="Proteomes" id="UP000004671"/>
    </source>
</evidence>
<name>H1XXR0_CALAY</name>
<sequence length="194" mass="22280">MFVKRSNYIRTLQISFIIVLLALVVLFRLFPRFNRISYTLPAIQIEELKILEIPRTVQLKKASPPPLKPAIPVAGEELEMLEEVPIESSEHLTAKGQVLMGDAPLSEDDLPFMPRQIIEVLPQVDDLQLKGSVVLKLLIDKNGRMKDYRVLSNSTQNPLAVRRVLAAARKSRWETISLNQNKVEYWITKTYQFK</sequence>
<dbReference type="InterPro" id="IPR037682">
    <property type="entry name" value="TonB_C"/>
</dbReference>
<dbReference type="EMBL" id="CM001402">
    <property type="protein sequence ID" value="EHO39733.1"/>
    <property type="molecule type" value="Genomic_DNA"/>
</dbReference>
<evidence type="ECO:0000313" key="6">
    <source>
        <dbReference type="Proteomes" id="UP000183868"/>
    </source>
</evidence>
<dbReference type="STRING" id="880073.Cabys_2863"/>
<dbReference type="KEGG" id="caby:Cabys_2863"/>
<keyword evidence="1" id="KW-1133">Transmembrane helix</keyword>
<reference evidence="3 6" key="2">
    <citation type="submission" date="2016-11" db="EMBL/GenBank/DDBJ databases">
        <title>Genomic analysis of Caldithrix abyssi and proposal of a novel bacterial phylum Caldithrichaeota.</title>
        <authorList>
            <person name="Kublanov I."/>
            <person name="Sigalova O."/>
            <person name="Gavrilov S."/>
            <person name="Lebedinsky A."/>
            <person name="Ivanova N."/>
            <person name="Daum C."/>
            <person name="Reddy T."/>
            <person name="Klenk H.P."/>
            <person name="Goker M."/>
            <person name="Reva O."/>
            <person name="Miroshnichenko M."/>
            <person name="Kyprides N."/>
            <person name="Woyke T."/>
            <person name="Gelfand M."/>
        </authorList>
    </citation>
    <scope>NUCLEOTIDE SEQUENCE [LARGE SCALE GENOMIC DNA]</scope>
    <source>
        <strain evidence="3 6">LF13</strain>
    </source>
</reference>
<dbReference type="Pfam" id="PF03544">
    <property type="entry name" value="TonB_C"/>
    <property type="match status" value="1"/>
</dbReference>
<proteinExistence type="predicted"/>
<keyword evidence="1" id="KW-0472">Membrane</keyword>
<feature type="transmembrane region" description="Helical" evidence="1">
    <location>
        <begin position="12"/>
        <end position="30"/>
    </location>
</feature>
<dbReference type="Proteomes" id="UP000004671">
    <property type="component" value="Chromosome"/>
</dbReference>
<evidence type="ECO:0000256" key="1">
    <source>
        <dbReference type="SAM" id="Phobius"/>
    </source>
</evidence>
<gene>
    <name evidence="3" type="primary">tonB</name>
    <name evidence="3" type="ORF">Cabys_2863</name>
    <name evidence="4" type="ORF">Calab_0079</name>
</gene>
<accession>H1XXR0</accession>
<protein>
    <submittedName>
        <fullName evidence="3">TonB protein C-terminal</fullName>
    </submittedName>
</protein>